<accession>A0A818BLU0</accession>
<dbReference type="PANTHER" id="PTHR12905:SF0">
    <property type="entry name" value="CALCINEURIN-LIKE PHOSPHOESTERASE DOMAIN-CONTAINING PROTEIN"/>
    <property type="match status" value="1"/>
</dbReference>
<protein>
    <recommendedName>
        <fullName evidence="3">Calcineurin-like phosphoesterase domain-containing protein</fullName>
    </recommendedName>
</protein>
<gene>
    <name evidence="4" type="ORF">FME351_LOCUS10646</name>
    <name evidence="5" type="ORF">TSG867_LOCUS19978</name>
</gene>
<dbReference type="CDD" id="cd07379">
    <property type="entry name" value="MPP_239FB"/>
    <property type="match status" value="1"/>
</dbReference>
<dbReference type="InterPro" id="IPR004843">
    <property type="entry name" value="Calcineurin-like_PHP"/>
</dbReference>
<evidence type="ECO:0000313" key="6">
    <source>
        <dbReference type="Proteomes" id="UP000663869"/>
    </source>
</evidence>
<comment type="caution">
    <text evidence="4">The sequence shown here is derived from an EMBL/GenBank/DDBJ whole genome shotgun (WGS) entry which is preliminary data.</text>
</comment>
<dbReference type="PANTHER" id="PTHR12905">
    <property type="entry name" value="METALLOPHOSPHOESTERASE"/>
    <property type="match status" value="1"/>
</dbReference>
<dbReference type="Proteomes" id="UP000663862">
    <property type="component" value="Unassembled WGS sequence"/>
</dbReference>
<dbReference type="Pfam" id="PF00149">
    <property type="entry name" value="Metallophos"/>
    <property type="match status" value="1"/>
</dbReference>
<dbReference type="SUPFAM" id="SSF56300">
    <property type="entry name" value="Metallo-dependent phosphatases"/>
    <property type="match status" value="1"/>
</dbReference>
<dbReference type="EMBL" id="CAJNYU010001170">
    <property type="protein sequence ID" value="CAF3418125.1"/>
    <property type="molecule type" value="Genomic_DNA"/>
</dbReference>
<dbReference type="InterPro" id="IPR051693">
    <property type="entry name" value="UPF0046_metallophosphoest"/>
</dbReference>
<name>A0A818BLU0_9BILA</name>
<dbReference type="Gene3D" id="3.60.21.10">
    <property type="match status" value="1"/>
</dbReference>
<evidence type="ECO:0000313" key="4">
    <source>
        <dbReference type="EMBL" id="CAF3418125.1"/>
    </source>
</evidence>
<evidence type="ECO:0000259" key="3">
    <source>
        <dbReference type="Pfam" id="PF00149"/>
    </source>
</evidence>
<dbReference type="GO" id="GO:0016787">
    <property type="term" value="F:hydrolase activity"/>
    <property type="evidence" value="ECO:0007669"/>
    <property type="project" value="InterPro"/>
</dbReference>
<evidence type="ECO:0000256" key="1">
    <source>
        <dbReference type="ARBA" id="ARBA00007993"/>
    </source>
</evidence>
<feature type="region of interest" description="Disordered" evidence="2">
    <location>
        <begin position="1"/>
        <end position="20"/>
    </location>
</feature>
<evidence type="ECO:0000313" key="5">
    <source>
        <dbReference type="EMBL" id="CAF4486675.1"/>
    </source>
</evidence>
<dbReference type="AlphaFoldDB" id="A0A818BLU0"/>
<dbReference type="InterPro" id="IPR029052">
    <property type="entry name" value="Metallo-depent_PP-like"/>
</dbReference>
<dbReference type="Proteomes" id="UP000663869">
    <property type="component" value="Unassembled WGS sequence"/>
</dbReference>
<dbReference type="EMBL" id="CAJOBQ010001432">
    <property type="protein sequence ID" value="CAF4486675.1"/>
    <property type="molecule type" value="Genomic_DNA"/>
</dbReference>
<reference evidence="4" key="1">
    <citation type="submission" date="2021-02" db="EMBL/GenBank/DDBJ databases">
        <authorList>
            <person name="Nowell W R."/>
        </authorList>
    </citation>
    <scope>NUCLEOTIDE SEQUENCE</scope>
</reference>
<organism evidence="4 6">
    <name type="scientific">Rotaria socialis</name>
    <dbReference type="NCBI Taxonomy" id="392032"/>
    <lineage>
        <taxon>Eukaryota</taxon>
        <taxon>Metazoa</taxon>
        <taxon>Spiralia</taxon>
        <taxon>Gnathifera</taxon>
        <taxon>Rotifera</taxon>
        <taxon>Eurotatoria</taxon>
        <taxon>Bdelloidea</taxon>
        <taxon>Philodinida</taxon>
        <taxon>Philodinidae</taxon>
        <taxon>Rotaria</taxon>
    </lineage>
</organism>
<comment type="similarity">
    <text evidence="1">Belongs to the UPF0046 family.</text>
</comment>
<feature type="domain" description="Calcineurin-like phosphoesterase" evidence="3">
    <location>
        <begin position="69"/>
        <end position="258"/>
    </location>
</feature>
<sequence length="306" mass="34578">MATQSAATPEDVDDKMTVDNEDDFENASVIAKSNALATDGATCESARSREVDNQDHFCVQMVLKRKDYIKIVCISDTHNGHNKANFDRRMKRMQGDILIHAGDFGEDGSKTEVNNAFRWLCSLDNFKHKIFISGNMDGIGLEKRNLGKKNQKDREFYSKKNNVTYLENDHCVVEGLKIYGCPYTPKFVGGFQYQRQSSDARILWKNIPEDCDILVSHGPPAGILDKSSRGSHVGCADLRDAISLRPSLKAVVFGHVHHSYGFRQINKTWFINAAQYNGIYSDDNENTPIEIFVLRDDNTIHHVIRS</sequence>
<proteinExistence type="inferred from homology"/>
<evidence type="ECO:0000256" key="2">
    <source>
        <dbReference type="SAM" id="MobiDB-lite"/>
    </source>
</evidence>